<dbReference type="Pfam" id="PF12632">
    <property type="entry name" value="Vezatin"/>
    <property type="match status" value="1"/>
</dbReference>
<evidence type="ECO:0000256" key="10">
    <source>
        <dbReference type="ARBA" id="ARBA00023054"/>
    </source>
</evidence>
<dbReference type="EMBL" id="KE384732">
    <property type="protein sequence ID" value="KJK78733.1"/>
    <property type="molecule type" value="Genomic_DNA"/>
</dbReference>
<comment type="similarity">
    <text evidence="4">Belongs to the vezatin family.</text>
</comment>
<dbReference type="OrthoDB" id="21151at2759"/>
<dbReference type="PANTHER" id="PTHR15989:SF5">
    <property type="entry name" value="VEZATIN"/>
    <property type="match status" value="1"/>
</dbReference>
<dbReference type="STRING" id="1291518.A0A0D9NY49"/>
<accession>A0A0D9NY49</accession>
<sequence length="623" mass="68563">MEPIVYEESPLADYLKDGGDGSEADWAAVNASPRPSSPEFDSSPPPSPSPFAPTGRPMVKSRFRPKGPALLQTDVPRALGATRLQSMRRNCSAAVVASLDRADNSKFLEQFRYTIIASQLLSGTSILGHRPAAPSVPGANSDDKHDQLLLSTEGILASILGALAIAVVLSWVLGNAPSYVTRKRLAFLLVLCAAAAFLGQIYMRRQWLRYRRMQSLAEIATFVTNSNDFDSASEATLSLVQEVELVSRGYRISAPLPPITRLEDRNQARKCVRLRRALKNSFADVLDAYMQMANLVQGFSEQTELEKYYDMYDINDLDMSDALQGFTEGEFDDAESLRTLKILAARFHTTRKMLLCALLALDANGEGSDLLRWTTAVEVLRNLNETTQAAFQKLQGILSEAESFPNPPTPKGPLTPGRERWRSQLRKLNSMSTGIRGLQAKLHLLREESDRALDDSNDISELAPNLMSQYESIGADLKELMSAWEEGKAALALGIDRNEKRLSSMSTLLSPRSSLSGLTTVGEGTAADALKALTGESPPASDVNEPSEPETPEVFEAVAHPRPKSSLTREERIVKMKEERDEKAQARKQMDATRGMLRELETVINLRPKTRASAPPANRVISM</sequence>
<feature type="compositionally biased region" description="Basic and acidic residues" evidence="13">
    <location>
        <begin position="567"/>
        <end position="594"/>
    </location>
</feature>
<evidence type="ECO:0000256" key="12">
    <source>
        <dbReference type="ARBA" id="ARBA00023242"/>
    </source>
</evidence>
<evidence type="ECO:0000313" key="17">
    <source>
        <dbReference type="Proteomes" id="UP000054544"/>
    </source>
</evidence>
<keyword evidence="7 14" id="KW-0812">Transmembrane</keyword>
<dbReference type="Proteomes" id="UP000054544">
    <property type="component" value="Unassembled WGS sequence"/>
</dbReference>
<comment type="subcellular location">
    <subcellularLocation>
        <location evidence="2">Cell junction</location>
        <location evidence="2">Adherens junction</location>
    </subcellularLocation>
    <subcellularLocation>
        <location evidence="3">Cell membrane</location>
        <topology evidence="3">Multi-pass membrane protein</topology>
    </subcellularLocation>
    <subcellularLocation>
        <location evidence="1">Nucleus</location>
    </subcellularLocation>
</comment>
<dbReference type="GO" id="GO:0005634">
    <property type="term" value="C:nucleus"/>
    <property type="evidence" value="ECO:0007669"/>
    <property type="project" value="UniProtKB-SubCell"/>
</dbReference>
<evidence type="ECO:0000256" key="4">
    <source>
        <dbReference type="ARBA" id="ARBA00007245"/>
    </source>
</evidence>
<evidence type="ECO:0000256" key="9">
    <source>
        <dbReference type="ARBA" id="ARBA00022989"/>
    </source>
</evidence>
<keyword evidence="11 14" id="KW-0472">Membrane</keyword>
<evidence type="ECO:0000256" key="5">
    <source>
        <dbReference type="ARBA" id="ARBA00018125"/>
    </source>
</evidence>
<feature type="compositionally biased region" description="Low complexity" evidence="13">
    <location>
        <begin position="32"/>
        <end position="42"/>
    </location>
</feature>
<keyword evidence="12" id="KW-0539">Nucleus</keyword>
<evidence type="ECO:0000313" key="16">
    <source>
        <dbReference type="EMBL" id="KJK78733.1"/>
    </source>
</evidence>
<evidence type="ECO:0000256" key="11">
    <source>
        <dbReference type="ARBA" id="ARBA00023136"/>
    </source>
</evidence>
<evidence type="ECO:0000256" key="3">
    <source>
        <dbReference type="ARBA" id="ARBA00004651"/>
    </source>
</evidence>
<feature type="region of interest" description="Disordered" evidence="13">
    <location>
        <begin position="1"/>
        <end position="67"/>
    </location>
</feature>
<evidence type="ECO:0000256" key="13">
    <source>
        <dbReference type="SAM" id="MobiDB-lite"/>
    </source>
</evidence>
<evidence type="ECO:0000256" key="8">
    <source>
        <dbReference type="ARBA" id="ARBA00022949"/>
    </source>
</evidence>
<proteinExistence type="inferred from homology"/>
<dbReference type="GO" id="GO:0017022">
    <property type="term" value="F:myosin binding"/>
    <property type="evidence" value="ECO:0007669"/>
    <property type="project" value="InterPro"/>
</dbReference>
<evidence type="ECO:0000256" key="7">
    <source>
        <dbReference type="ARBA" id="ARBA00022692"/>
    </source>
</evidence>
<dbReference type="GO" id="GO:0005886">
    <property type="term" value="C:plasma membrane"/>
    <property type="evidence" value="ECO:0007669"/>
    <property type="project" value="UniProtKB-SubCell"/>
</dbReference>
<dbReference type="PANTHER" id="PTHR15989">
    <property type="entry name" value="VEZATIN"/>
    <property type="match status" value="1"/>
</dbReference>
<evidence type="ECO:0000256" key="14">
    <source>
        <dbReference type="SAM" id="Phobius"/>
    </source>
</evidence>
<keyword evidence="10" id="KW-0175">Coiled coil</keyword>
<gene>
    <name evidence="16" type="ORF">H634G_05547</name>
</gene>
<reference evidence="17" key="1">
    <citation type="journal article" date="2014" name="BMC Genomics">
        <title>The genome sequence of the biocontrol fungus Metarhizium anisopliae and comparative genomics of Metarhizium species.</title>
        <authorList>
            <person name="Pattemore J.A."/>
            <person name="Hane J.K."/>
            <person name="Williams A.H."/>
            <person name="Wilson B.A."/>
            <person name="Stodart B.J."/>
            <person name="Ash G.J."/>
        </authorList>
    </citation>
    <scope>NUCLEOTIDE SEQUENCE [LARGE SCALE GENOMIC DNA]</scope>
    <source>
        <strain evidence="17">BRIP 53293</strain>
    </source>
</reference>
<feature type="domain" description="Myosin-binding" evidence="15">
    <location>
        <begin position="164"/>
        <end position="442"/>
    </location>
</feature>
<dbReference type="GO" id="GO:0098609">
    <property type="term" value="P:cell-cell adhesion"/>
    <property type="evidence" value="ECO:0007669"/>
    <property type="project" value="InterPro"/>
</dbReference>
<feature type="region of interest" description="Disordered" evidence="13">
    <location>
        <begin position="534"/>
        <end position="594"/>
    </location>
</feature>
<dbReference type="InterPro" id="IPR026858">
    <property type="entry name" value="Vezatin"/>
</dbReference>
<evidence type="ECO:0000256" key="6">
    <source>
        <dbReference type="ARBA" id="ARBA00022475"/>
    </source>
</evidence>
<feature type="transmembrane region" description="Helical" evidence="14">
    <location>
        <begin position="185"/>
        <end position="203"/>
    </location>
</feature>
<organism evidence="16 17">
    <name type="scientific">Metarhizium anisopliae BRIP 53293</name>
    <dbReference type="NCBI Taxonomy" id="1291518"/>
    <lineage>
        <taxon>Eukaryota</taxon>
        <taxon>Fungi</taxon>
        <taxon>Dikarya</taxon>
        <taxon>Ascomycota</taxon>
        <taxon>Pezizomycotina</taxon>
        <taxon>Sordariomycetes</taxon>
        <taxon>Hypocreomycetidae</taxon>
        <taxon>Hypocreales</taxon>
        <taxon>Clavicipitaceae</taxon>
        <taxon>Metarhizium</taxon>
    </lineage>
</organism>
<dbReference type="InterPro" id="IPR026859">
    <property type="entry name" value="Myosin-bd"/>
</dbReference>
<evidence type="ECO:0000256" key="2">
    <source>
        <dbReference type="ARBA" id="ARBA00004536"/>
    </source>
</evidence>
<keyword evidence="17" id="KW-1185">Reference proteome</keyword>
<keyword evidence="9 14" id="KW-1133">Transmembrane helix</keyword>
<feature type="transmembrane region" description="Helical" evidence="14">
    <location>
        <begin position="154"/>
        <end position="173"/>
    </location>
</feature>
<dbReference type="AlphaFoldDB" id="A0A0D9NY49"/>
<evidence type="ECO:0000256" key="1">
    <source>
        <dbReference type="ARBA" id="ARBA00004123"/>
    </source>
</evidence>
<evidence type="ECO:0000259" key="15">
    <source>
        <dbReference type="Pfam" id="PF12632"/>
    </source>
</evidence>
<protein>
    <recommendedName>
        <fullName evidence="5">Vezatin</fullName>
    </recommendedName>
</protein>
<name>A0A0D9NY49_METAN</name>
<keyword evidence="6" id="KW-1003">Cell membrane</keyword>
<keyword evidence="8" id="KW-0965">Cell junction</keyword>